<feature type="compositionally biased region" description="Acidic residues" evidence="1">
    <location>
        <begin position="94"/>
        <end position="104"/>
    </location>
</feature>
<evidence type="ECO:0000313" key="4">
    <source>
        <dbReference type="EMBL" id="CCD14291.1"/>
    </source>
</evidence>
<proteinExistence type="predicted"/>
<reference evidence="5" key="1">
    <citation type="submission" date="2011-07" db="EMBL/GenBank/DDBJ databases">
        <title>Divergent evolution of antigenic variation in African trypanosomes.</title>
        <authorList>
            <person name="Jackson A.P."/>
            <person name="Berry A."/>
            <person name="Allison H.C."/>
            <person name="Burton P."/>
            <person name="Anderson J."/>
            <person name="Aslett M."/>
            <person name="Brown R."/>
            <person name="Corton N."/>
            <person name="Harris D."/>
            <person name="Hauser H."/>
            <person name="Gamble J."/>
            <person name="Gilderthorp R."/>
            <person name="McQuillan J."/>
            <person name="Quail M.A."/>
            <person name="Sanders M."/>
            <person name="Van Tonder A."/>
            <person name="Ginger M.L."/>
            <person name="Donelson J.E."/>
            <person name="Field M.C."/>
            <person name="Barry J.D."/>
            <person name="Berriman M."/>
            <person name="Hertz-Fowler C."/>
        </authorList>
    </citation>
    <scope>NUCLEOTIDE SEQUENCE [LARGE SCALE GENOMIC DNA]</scope>
    <source>
        <strain evidence="5">IL3000</strain>
    </source>
</reference>
<sequence>MPVGDLWRDLYEAETLSDASRAVLSSAPRWAPWVGAGAFFISYVGFIRVKIFIGKWRRAARKRAERKFLTISQWQSWETTPAYAELSLTGEGDGGGDGDDDSDVEERCGNGCEDRTMLTLDDIDEFRKSLRLRLPRDNDLLVSIEEMLLVDEIPDGWVLYRTTAGVVRFMNLNTQELAYFPPGQREKEYHIRKELRRRSRLEAARKCTLLCGGDVNSVGHFGVSQAYPADQLLNGSNGDRALSTSRSSGEGQEDRDSQGDAQRHNESSSCEDQDF</sequence>
<name>F9WAM1_TRYCI</name>
<dbReference type="OMA" id="FLTISQW"/>
<dbReference type="VEuPathDB" id="TriTrypDB:TcIL3000_0_05280"/>
<comment type="caution">
    <text evidence="4">The sequence shown here is derived from an EMBL/GenBank/DDBJ whole genome shotgun (WGS) entry which is preliminary data.</text>
</comment>
<protein>
    <submittedName>
        <fullName evidence="4">WGS project CAEQ00000000 data, annotated contig 199</fullName>
    </submittedName>
</protein>
<dbReference type="Proteomes" id="UP000000702">
    <property type="component" value="Unassembled WGS sequence"/>
</dbReference>
<evidence type="ECO:0000256" key="2">
    <source>
        <dbReference type="SAM" id="Phobius"/>
    </source>
</evidence>
<evidence type="ECO:0000313" key="5">
    <source>
        <dbReference type="Proteomes" id="UP000000702"/>
    </source>
</evidence>
<evidence type="ECO:0000256" key="1">
    <source>
        <dbReference type="SAM" id="MobiDB-lite"/>
    </source>
</evidence>
<keyword evidence="2" id="KW-0472">Membrane</keyword>
<keyword evidence="2" id="KW-1133">Transmembrane helix</keyword>
<feature type="domain" description="WW" evidence="3">
    <location>
        <begin position="151"/>
        <end position="184"/>
    </location>
</feature>
<reference evidence="4 5" key="2">
    <citation type="journal article" date="2012" name="Proc. Natl. Acad. Sci. U.S.A.">
        <title>Antigenic diversity is generated by distinct evolutionary mechanisms in African trypanosome species.</title>
        <authorList>
            <person name="Jackson A.P."/>
            <person name="Berry A."/>
            <person name="Aslett M."/>
            <person name="Allison H.C."/>
            <person name="Burton P."/>
            <person name="Vavrova-Anderson J."/>
            <person name="Brown R."/>
            <person name="Browne H."/>
            <person name="Corton N."/>
            <person name="Hauser H."/>
            <person name="Gamble J."/>
            <person name="Gilderthorp R."/>
            <person name="Marcello L."/>
            <person name="McQuillan J."/>
            <person name="Otto T.D."/>
            <person name="Quail M.A."/>
            <person name="Sanders M.J."/>
            <person name="van Tonder A."/>
            <person name="Ginger M.L."/>
            <person name="Field M.C."/>
            <person name="Barry J.D."/>
            <person name="Hertz-Fowler C."/>
            <person name="Berriman M."/>
        </authorList>
    </citation>
    <scope>NUCLEOTIDE SEQUENCE [LARGE SCALE GENOMIC DNA]</scope>
    <source>
        <strain evidence="4 5">IL3000</strain>
    </source>
</reference>
<accession>F9WAM1</accession>
<feature type="transmembrane region" description="Helical" evidence="2">
    <location>
        <begin position="30"/>
        <end position="53"/>
    </location>
</feature>
<dbReference type="EMBL" id="CAEQ01001454">
    <property type="protein sequence ID" value="CCD14291.1"/>
    <property type="molecule type" value="Genomic_DNA"/>
</dbReference>
<evidence type="ECO:0000259" key="3">
    <source>
        <dbReference type="PROSITE" id="PS50020"/>
    </source>
</evidence>
<gene>
    <name evidence="4" type="ORF">TCIL3000_0_05280</name>
</gene>
<organism evidence="4 5">
    <name type="scientific">Trypanosoma congolense (strain IL3000)</name>
    <dbReference type="NCBI Taxonomy" id="1068625"/>
    <lineage>
        <taxon>Eukaryota</taxon>
        <taxon>Discoba</taxon>
        <taxon>Euglenozoa</taxon>
        <taxon>Kinetoplastea</taxon>
        <taxon>Metakinetoplastina</taxon>
        <taxon>Trypanosomatida</taxon>
        <taxon>Trypanosomatidae</taxon>
        <taxon>Trypanosoma</taxon>
        <taxon>Nannomonas</taxon>
    </lineage>
</organism>
<dbReference type="PROSITE" id="PS50020">
    <property type="entry name" value="WW_DOMAIN_2"/>
    <property type="match status" value="1"/>
</dbReference>
<keyword evidence="5" id="KW-1185">Reference proteome</keyword>
<keyword evidence="2" id="KW-0812">Transmembrane</keyword>
<feature type="compositionally biased region" description="Polar residues" evidence="1">
    <location>
        <begin position="233"/>
        <end position="250"/>
    </location>
</feature>
<dbReference type="AlphaFoldDB" id="F9WAM1"/>
<feature type="region of interest" description="Disordered" evidence="1">
    <location>
        <begin position="88"/>
        <end position="108"/>
    </location>
</feature>
<feature type="compositionally biased region" description="Basic and acidic residues" evidence="1">
    <location>
        <begin position="252"/>
        <end position="266"/>
    </location>
</feature>
<dbReference type="InterPro" id="IPR001202">
    <property type="entry name" value="WW_dom"/>
</dbReference>
<feature type="region of interest" description="Disordered" evidence="1">
    <location>
        <begin position="232"/>
        <end position="275"/>
    </location>
</feature>